<dbReference type="SUPFAM" id="SSF53098">
    <property type="entry name" value="Ribonuclease H-like"/>
    <property type="match status" value="1"/>
</dbReference>
<dbReference type="AlphaFoldDB" id="A0A0Q0Q8B5"/>
<keyword evidence="2" id="KW-0378">Hydrolase</keyword>
<organism evidence="5 6">
    <name type="scientific">Vibrio metoecus</name>
    <dbReference type="NCBI Taxonomy" id="1481663"/>
    <lineage>
        <taxon>Bacteria</taxon>
        <taxon>Pseudomonadati</taxon>
        <taxon>Pseudomonadota</taxon>
        <taxon>Gammaproteobacteria</taxon>
        <taxon>Vibrionales</taxon>
        <taxon>Vibrionaceae</taxon>
        <taxon>Vibrio</taxon>
    </lineage>
</organism>
<dbReference type="NCBIfam" id="NF006602">
    <property type="entry name" value="PRK09146.1"/>
    <property type="match status" value="1"/>
</dbReference>
<dbReference type="CDD" id="cd06127">
    <property type="entry name" value="DEDDh"/>
    <property type="match status" value="1"/>
</dbReference>
<dbReference type="SMART" id="SM00479">
    <property type="entry name" value="EXOIII"/>
    <property type="match status" value="1"/>
</dbReference>
<dbReference type="InterPro" id="IPR036397">
    <property type="entry name" value="RNaseH_sf"/>
</dbReference>
<reference evidence="5 6" key="1">
    <citation type="journal article" date="2015" name="Genome Biol. Evol.">
        <title>The Dynamics of Genetic Interactions between Vibrio metoecus and Vibrio cholerae, Two Close Relatives Co-Occurring in the Environment.</title>
        <authorList>
            <person name="Orata F.D."/>
            <person name="Kirchberger P.C."/>
            <person name="Meheust R."/>
            <person name="Barlow E.J."/>
            <person name="Tarr C.L."/>
            <person name="Boucher Y."/>
        </authorList>
    </citation>
    <scope>NUCLEOTIDE SEQUENCE [LARGE SCALE GENOMIC DNA]</scope>
    <source>
        <strain evidence="5 6">YB5B04</strain>
    </source>
</reference>
<dbReference type="PANTHER" id="PTHR30231">
    <property type="entry name" value="DNA POLYMERASE III SUBUNIT EPSILON"/>
    <property type="match status" value="1"/>
</dbReference>
<evidence type="ECO:0000313" key="6">
    <source>
        <dbReference type="Proteomes" id="UP000050491"/>
    </source>
</evidence>
<dbReference type="PANTHER" id="PTHR30231:SF4">
    <property type="entry name" value="PROTEIN NEN2"/>
    <property type="match status" value="1"/>
</dbReference>
<dbReference type="GO" id="GO:0003676">
    <property type="term" value="F:nucleic acid binding"/>
    <property type="evidence" value="ECO:0007669"/>
    <property type="project" value="InterPro"/>
</dbReference>
<keyword evidence="1" id="KW-0540">Nuclease</keyword>
<dbReference type="InterPro" id="IPR012337">
    <property type="entry name" value="RNaseH-like_sf"/>
</dbReference>
<dbReference type="EMBL" id="LBGP01000010">
    <property type="protein sequence ID" value="KQB02280.1"/>
    <property type="molecule type" value="Genomic_DNA"/>
</dbReference>
<dbReference type="Gene3D" id="3.30.420.10">
    <property type="entry name" value="Ribonuclease H-like superfamily/Ribonuclease H"/>
    <property type="match status" value="1"/>
</dbReference>
<evidence type="ECO:0000256" key="1">
    <source>
        <dbReference type="ARBA" id="ARBA00022722"/>
    </source>
</evidence>
<evidence type="ECO:0000256" key="3">
    <source>
        <dbReference type="ARBA" id="ARBA00022839"/>
    </source>
</evidence>
<dbReference type="Proteomes" id="UP000050491">
    <property type="component" value="Unassembled WGS sequence"/>
</dbReference>
<name>A0A0Q0Q8B5_VIBMT</name>
<evidence type="ECO:0000313" key="5">
    <source>
        <dbReference type="EMBL" id="KQB02280.1"/>
    </source>
</evidence>
<feature type="domain" description="Exonuclease" evidence="4">
    <location>
        <begin position="43"/>
        <end position="223"/>
    </location>
</feature>
<dbReference type="InterPro" id="IPR013520">
    <property type="entry name" value="Ribonucl_H"/>
</dbReference>
<comment type="caution">
    <text evidence="5">The sequence shown here is derived from an EMBL/GenBank/DDBJ whole genome shotgun (WGS) entry which is preliminary data.</text>
</comment>
<dbReference type="PATRIC" id="fig|1481663.12.peg.381"/>
<protein>
    <submittedName>
        <fullName evidence="5">DNA polymerase III subunit epsilon</fullName>
    </submittedName>
</protein>
<sequence>MFQSAIYWPARLAHLAKQTTQPALQRYYAHPVVEGSTPIAECPLVALDFETTGLNPQQEAILSVGLVPFTTSRIALKEARYWLVKPTQPLAEQSVVIHGITHSELSRAQAPDEVLRELIGALRGKIAVVHFRHIEREFLQQATLQLWGEALELPLIDTLEVERHILQQQRSFWQRVTGRPLPSVRLGQSRMRYGLPSYSPHHALTDAIATAELFQAQYTHHMQHDTQIQSLWL</sequence>
<proteinExistence type="predicted"/>
<dbReference type="GO" id="GO:0006259">
    <property type="term" value="P:DNA metabolic process"/>
    <property type="evidence" value="ECO:0007669"/>
    <property type="project" value="UniProtKB-ARBA"/>
</dbReference>
<dbReference type="GO" id="GO:0008408">
    <property type="term" value="F:3'-5' exonuclease activity"/>
    <property type="evidence" value="ECO:0007669"/>
    <property type="project" value="TreeGrafter"/>
</dbReference>
<dbReference type="OrthoDB" id="5497329at2"/>
<dbReference type="Pfam" id="PF00929">
    <property type="entry name" value="RNase_T"/>
    <property type="match status" value="1"/>
</dbReference>
<evidence type="ECO:0000256" key="2">
    <source>
        <dbReference type="ARBA" id="ARBA00022801"/>
    </source>
</evidence>
<dbReference type="RefSeq" id="WP_055064538.1">
    <property type="nucleotide sequence ID" value="NZ_LBGP01000010.1"/>
</dbReference>
<evidence type="ECO:0000259" key="4">
    <source>
        <dbReference type="SMART" id="SM00479"/>
    </source>
</evidence>
<gene>
    <name evidence="5" type="ORF">XV92_08140</name>
</gene>
<dbReference type="GO" id="GO:0005829">
    <property type="term" value="C:cytosol"/>
    <property type="evidence" value="ECO:0007669"/>
    <property type="project" value="TreeGrafter"/>
</dbReference>
<accession>A0A0Q0Q8B5</accession>
<keyword evidence="3" id="KW-0269">Exonuclease</keyword>